<dbReference type="RefSeq" id="WP_248667404.1">
    <property type="nucleotide sequence ID" value="NZ_JALPRX010000054.1"/>
</dbReference>
<feature type="region of interest" description="Disordered" evidence="6">
    <location>
        <begin position="133"/>
        <end position="153"/>
    </location>
</feature>
<organism evidence="9 10">
    <name type="scientific">Roseomonas acroporae</name>
    <dbReference type="NCBI Taxonomy" id="2937791"/>
    <lineage>
        <taxon>Bacteria</taxon>
        <taxon>Pseudomonadati</taxon>
        <taxon>Pseudomonadota</taxon>
        <taxon>Alphaproteobacteria</taxon>
        <taxon>Acetobacterales</taxon>
        <taxon>Roseomonadaceae</taxon>
        <taxon>Roseomonas</taxon>
    </lineage>
</organism>
<sequence length="153" mass="14867">MSRLWLALGSLFGLLAVAMAAWAAHGLPQRLGPAALAAVQNGLTMQGWHALALLATGLLAERRAGTARALGHAAGAAFALGALLFCGAVYAGAIGGMPLGRVAPTGGLLLMLGWLLLLLAALSPAAAGARFPDAAGPSAPAGSPPGSSTAGRG</sequence>
<comment type="caution">
    <text evidence="9">The sequence shown here is derived from an EMBL/GenBank/DDBJ whole genome shotgun (WGS) entry which is preliminary data.</text>
</comment>
<dbReference type="Proteomes" id="UP001139516">
    <property type="component" value="Unassembled WGS sequence"/>
</dbReference>
<evidence type="ECO:0000256" key="3">
    <source>
        <dbReference type="ARBA" id="ARBA00022692"/>
    </source>
</evidence>
<keyword evidence="4 7" id="KW-1133">Transmembrane helix</keyword>
<keyword evidence="10" id="KW-1185">Reference proteome</keyword>
<feature type="transmembrane region" description="Helical" evidence="7">
    <location>
        <begin position="102"/>
        <end position="122"/>
    </location>
</feature>
<dbReference type="AlphaFoldDB" id="A0A9X1YFI6"/>
<gene>
    <name evidence="9" type="ORF">M0638_12890</name>
</gene>
<feature type="signal peptide" evidence="8">
    <location>
        <begin position="1"/>
        <end position="23"/>
    </location>
</feature>
<evidence type="ECO:0000256" key="6">
    <source>
        <dbReference type="SAM" id="MobiDB-lite"/>
    </source>
</evidence>
<protein>
    <submittedName>
        <fullName evidence="9">DUF423 domain-containing protein</fullName>
    </submittedName>
</protein>
<evidence type="ECO:0000256" key="4">
    <source>
        <dbReference type="ARBA" id="ARBA00022989"/>
    </source>
</evidence>
<evidence type="ECO:0000256" key="5">
    <source>
        <dbReference type="ARBA" id="ARBA00023136"/>
    </source>
</evidence>
<evidence type="ECO:0000256" key="8">
    <source>
        <dbReference type="SAM" id="SignalP"/>
    </source>
</evidence>
<evidence type="ECO:0000256" key="7">
    <source>
        <dbReference type="SAM" id="Phobius"/>
    </source>
</evidence>
<dbReference type="Pfam" id="PF04241">
    <property type="entry name" value="DUF423"/>
    <property type="match status" value="1"/>
</dbReference>
<comment type="similarity">
    <text evidence="2">Belongs to the UPF0382 family.</text>
</comment>
<dbReference type="PANTHER" id="PTHR43461:SF1">
    <property type="entry name" value="TRANSMEMBRANE PROTEIN 256"/>
    <property type="match status" value="1"/>
</dbReference>
<feature type="transmembrane region" description="Helical" evidence="7">
    <location>
        <begin position="44"/>
        <end position="61"/>
    </location>
</feature>
<dbReference type="PANTHER" id="PTHR43461">
    <property type="entry name" value="TRANSMEMBRANE PROTEIN 256"/>
    <property type="match status" value="1"/>
</dbReference>
<evidence type="ECO:0000313" key="9">
    <source>
        <dbReference type="EMBL" id="MCK8785281.1"/>
    </source>
</evidence>
<dbReference type="GO" id="GO:0005886">
    <property type="term" value="C:plasma membrane"/>
    <property type="evidence" value="ECO:0007669"/>
    <property type="project" value="TreeGrafter"/>
</dbReference>
<keyword evidence="5 7" id="KW-0472">Membrane</keyword>
<reference evidence="9" key="1">
    <citation type="submission" date="2022-04" db="EMBL/GenBank/DDBJ databases">
        <title>Roseomonas acroporae sp. nov., isolated from coral Acropora digitifera.</title>
        <authorList>
            <person name="Sun H."/>
        </authorList>
    </citation>
    <scope>NUCLEOTIDE SEQUENCE</scope>
    <source>
        <strain evidence="9">NAR14</strain>
    </source>
</reference>
<feature type="chain" id="PRO_5040869190" evidence="8">
    <location>
        <begin position="24"/>
        <end position="153"/>
    </location>
</feature>
<keyword evidence="3 7" id="KW-0812">Transmembrane</keyword>
<proteinExistence type="inferred from homology"/>
<evidence type="ECO:0000256" key="2">
    <source>
        <dbReference type="ARBA" id="ARBA00009694"/>
    </source>
</evidence>
<keyword evidence="8" id="KW-0732">Signal</keyword>
<dbReference type="InterPro" id="IPR006696">
    <property type="entry name" value="DUF423"/>
</dbReference>
<feature type="transmembrane region" description="Helical" evidence="7">
    <location>
        <begin position="73"/>
        <end position="96"/>
    </location>
</feature>
<evidence type="ECO:0000313" key="10">
    <source>
        <dbReference type="Proteomes" id="UP001139516"/>
    </source>
</evidence>
<accession>A0A9X1YFI6</accession>
<comment type="subcellular location">
    <subcellularLocation>
        <location evidence="1">Membrane</location>
        <topology evidence="1">Multi-pass membrane protein</topology>
    </subcellularLocation>
</comment>
<evidence type="ECO:0000256" key="1">
    <source>
        <dbReference type="ARBA" id="ARBA00004141"/>
    </source>
</evidence>
<name>A0A9X1YFI6_9PROT</name>
<dbReference type="EMBL" id="JALPRX010000054">
    <property type="protein sequence ID" value="MCK8785281.1"/>
    <property type="molecule type" value="Genomic_DNA"/>
</dbReference>